<organism evidence="1 2">
    <name type="scientific">Oryzias melastigma</name>
    <name type="common">Marine medaka</name>
    <dbReference type="NCBI Taxonomy" id="30732"/>
    <lineage>
        <taxon>Eukaryota</taxon>
        <taxon>Metazoa</taxon>
        <taxon>Chordata</taxon>
        <taxon>Craniata</taxon>
        <taxon>Vertebrata</taxon>
        <taxon>Euteleostomi</taxon>
        <taxon>Actinopterygii</taxon>
        <taxon>Neopterygii</taxon>
        <taxon>Teleostei</taxon>
        <taxon>Neoteleostei</taxon>
        <taxon>Acanthomorphata</taxon>
        <taxon>Ovalentaria</taxon>
        <taxon>Atherinomorphae</taxon>
        <taxon>Beloniformes</taxon>
        <taxon>Adrianichthyidae</taxon>
        <taxon>Oryziinae</taxon>
        <taxon>Oryzias</taxon>
    </lineage>
</organism>
<name>A0A834CN17_ORYME</name>
<accession>A0A834CN17</accession>
<gene>
    <name evidence="1" type="ORF">FQA47_024596</name>
</gene>
<dbReference type="Proteomes" id="UP000646548">
    <property type="component" value="Unassembled WGS sequence"/>
</dbReference>
<reference evidence="1" key="1">
    <citation type="journal article" name="BMC Genomics">
        <title>Long-read sequencing and de novo genome assembly of marine medaka (Oryzias melastigma).</title>
        <authorList>
            <person name="Liang P."/>
            <person name="Saqib H.S.A."/>
            <person name="Ni X."/>
            <person name="Shen Y."/>
        </authorList>
    </citation>
    <scope>NUCLEOTIDE SEQUENCE</scope>
    <source>
        <strain evidence="1">Bigg-433</strain>
    </source>
</reference>
<proteinExistence type="predicted"/>
<sequence>MRQMLLLRFEIKAENMQAASLHLRHTMLLLLAHAPPPIMRSSASVTGSHVLVVPELSLLCCQRQKISHIRPKMMSNLDFSKYISAVDAEILQHFWGMVQIFLYFLKMQTFLHHLPERKTITQVWGNAKMLQHFYGMQKNCCIFEECRNIAAFAGKFKYCSILKECRNVSLFPKNAEILQHFQGMHKNSCILEECRNTAAFPKNAEILLHFQEIQYIAAFPSIAEILQHFRGMQKNSIISKEYRNIATISGKFEILLHFREMHTWSRHMRLKAQRRVQRNLN</sequence>
<evidence type="ECO:0000313" key="1">
    <source>
        <dbReference type="EMBL" id="KAF6730674.1"/>
    </source>
</evidence>
<evidence type="ECO:0000313" key="2">
    <source>
        <dbReference type="Proteomes" id="UP000646548"/>
    </source>
</evidence>
<protein>
    <submittedName>
        <fullName evidence="1">Uncharacterized protein</fullName>
    </submittedName>
</protein>
<comment type="caution">
    <text evidence="1">The sequence shown here is derived from an EMBL/GenBank/DDBJ whole genome shotgun (WGS) entry which is preliminary data.</text>
</comment>
<dbReference type="EMBL" id="WKFB01000233">
    <property type="protein sequence ID" value="KAF6730674.1"/>
    <property type="molecule type" value="Genomic_DNA"/>
</dbReference>
<dbReference type="AlphaFoldDB" id="A0A834CN17"/>